<dbReference type="KEGG" id="dee:HQN60_00160"/>
<evidence type="ECO:0000313" key="4">
    <source>
        <dbReference type="Proteomes" id="UP000504844"/>
    </source>
</evidence>
<keyword evidence="1" id="KW-0175">Coiled coil</keyword>
<dbReference type="SUPFAM" id="SSF47598">
    <property type="entry name" value="Ribbon-helix-helix"/>
    <property type="match status" value="1"/>
</dbReference>
<feature type="domain" description="Arc-like DNA binding" evidence="2">
    <location>
        <begin position="10"/>
        <end position="49"/>
    </location>
</feature>
<proteinExistence type="predicted"/>
<dbReference type="InterPro" id="IPR010985">
    <property type="entry name" value="Ribbon_hlx_hlx"/>
</dbReference>
<sequence length="83" mass="9489">MTQDYVRSQIRLPNDVHEQLIAATEKNKTSLNHEMVRRIHASLNDETQLAPRLARIEAQNQELLELISQLNQQLAAVTSKNIS</sequence>
<dbReference type="InterPro" id="IPR013321">
    <property type="entry name" value="Arc_rbn_hlx_hlx"/>
</dbReference>
<dbReference type="Gene3D" id="1.10.1220.10">
    <property type="entry name" value="Met repressor-like"/>
    <property type="match status" value="1"/>
</dbReference>
<protein>
    <submittedName>
        <fullName evidence="3">Arc family DNA-binding protein</fullName>
    </submittedName>
</protein>
<name>A0A6M8SM13_9NEIS</name>
<dbReference type="RefSeq" id="WP_173531788.1">
    <property type="nucleotide sequence ID" value="NZ_CP054143.1"/>
</dbReference>
<dbReference type="Pfam" id="PF03869">
    <property type="entry name" value="Arc"/>
    <property type="match status" value="1"/>
</dbReference>
<dbReference type="InterPro" id="IPR005569">
    <property type="entry name" value="Arc_DNA-bd_dom"/>
</dbReference>
<keyword evidence="4" id="KW-1185">Reference proteome</keyword>
<evidence type="ECO:0000259" key="2">
    <source>
        <dbReference type="Pfam" id="PF03869"/>
    </source>
</evidence>
<dbReference type="GO" id="GO:0003677">
    <property type="term" value="F:DNA binding"/>
    <property type="evidence" value="ECO:0007669"/>
    <property type="project" value="UniProtKB-KW"/>
</dbReference>
<evidence type="ECO:0000256" key="1">
    <source>
        <dbReference type="SAM" id="Coils"/>
    </source>
</evidence>
<dbReference type="Proteomes" id="UP000504844">
    <property type="component" value="Chromosome"/>
</dbReference>
<accession>A0A6M8SM13</accession>
<feature type="coiled-coil region" evidence="1">
    <location>
        <begin position="53"/>
        <end position="80"/>
    </location>
</feature>
<evidence type="ECO:0000313" key="3">
    <source>
        <dbReference type="EMBL" id="QKJ65278.1"/>
    </source>
</evidence>
<organism evidence="3 4">
    <name type="scientific">Deefgea piscis</name>
    <dbReference type="NCBI Taxonomy" id="2739061"/>
    <lineage>
        <taxon>Bacteria</taxon>
        <taxon>Pseudomonadati</taxon>
        <taxon>Pseudomonadota</taxon>
        <taxon>Betaproteobacteria</taxon>
        <taxon>Neisseriales</taxon>
        <taxon>Chitinibacteraceae</taxon>
        <taxon>Deefgea</taxon>
    </lineage>
</organism>
<dbReference type="GO" id="GO:0006355">
    <property type="term" value="P:regulation of DNA-templated transcription"/>
    <property type="evidence" value="ECO:0007669"/>
    <property type="project" value="InterPro"/>
</dbReference>
<dbReference type="AlphaFoldDB" id="A0A6M8SM13"/>
<keyword evidence="3" id="KW-0238">DNA-binding</keyword>
<dbReference type="EMBL" id="CP054143">
    <property type="protein sequence ID" value="QKJ65278.1"/>
    <property type="molecule type" value="Genomic_DNA"/>
</dbReference>
<reference evidence="3 4" key="1">
    <citation type="submission" date="2020-05" db="EMBL/GenBank/DDBJ databases">
        <title>Complete genome sequence of Deefgea sp. D17.</title>
        <authorList>
            <person name="Bae J.-W."/>
            <person name="Han J.E."/>
        </authorList>
    </citation>
    <scope>NUCLEOTIDE SEQUENCE [LARGE SCALE GENOMIC DNA]</scope>
    <source>
        <strain evidence="3 4">D17</strain>
    </source>
</reference>
<gene>
    <name evidence="3" type="ORF">HQN60_00160</name>
</gene>